<evidence type="ECO:0000256" key="1">
    <source>
        <dbReference type="SAM" id="MobiDB-lite"/>
    </source>
</evidence>
<comment type="caution">
    <text evidence="2">The sequence shown here is derived from an EMBL/GenBank/DDBJ whole genome shotgun (WGS) entry which is preliminary data.</text>
</comment>
<dbReference type="EMBL" id="ACFT01000065">
    <property type="protein sequence ID" value="EEV24593.1"/>
    <property type="molecule type" value="Genomic_DNA"/>
</dbReference>
<feature type="region of interest" description="Disordered" evidence="1">
    <location>
        <begin position="1"/>
        <end position="38"/>
    </location>
</feature>
<dbReference type="Proteomes" id="UP000003394">
    <property type="component" value="Unassembled WGS sequence"/>
</dbReference>
<reference evidence="2 3" key="1">
    <citation type="journal article" date="2010" name="Vet. Microbiol.">
        <title>Production of haemolysins by strains of the Actinobacillus minor/porcitonsillarum complex.</title>
        <authorList>
            <person name="Arya G."/>
            <person name="Niven D.F."/>
        </authorList>
    </citation>
    <scope>NUCLEOTIDE SEQUENCE [LARGE SCALE GENOMIC DNA]</scope>
    <source>
        <strain evidence="3">strain 202</strain>
    </source>
</reference>
<organism evidence="2 3">
    <name type="scientific">Actinobacillus minor 202</name>
    <dbReference type="NCBI Taxonomy" id="591023"/>
    <lineage>
        <taxon>Bacteria</taxon>
        <taxon>Pseudomonadati</taxon>
        <taxon>Pseudomonadota</taxon>
        <taxon>Gammaproteobacteria</taxon>
        <taxon>Pasteurellales</taxon>
        <taxon>Pasteurellaceae</taxon>
        <taxon>Actinobacillus</taxon>
    </lineage>
</organism>
<evidence type="ECO:0000313" key="2">
    <source>
        <dbReference type="EMBL" id="EEV24593.1"/>
    </source>
</evidence>
<name>A0ABP2GRS0_9PAST</name>
<gene>
    <name evidence="2" type="ORF">AM202_00165</name>
</gene>
<proteinExistence type="predicted"/>
<keyword evidence="3" id="KW-1185">Reference proteome</keyword>
<evidence type="ECO:0000313" key="3">
    <source>
        <dbReference type="Proteomes" id="UP000003394"/>
    </source>
</evidence>
<accession>A0ABP2GRS0</accession>
<feature type="compositionally biased region" description="Basic and acidic residues" evidence="1">
    <location>
        <begin position="23"/>
        <end position="38"/>
    </location>
</feature>
<protein>
    <submittedName>
        <fullName evidence="2">Uncharacterized protein</fullName>
    </submittedName>
</protein>
<feature type="compositionally biased region" description="Basic and acidic residues" evidence="1">
    <location>
        <begin position="1"/>
        <end position="14"/>
    </location>
</feature>
<dbReference type="RefSeq" id="WP_005819943.1">
    <property type="nucleotide sequence ID" value="NZ_ACFT01000065.1"/>
</dbReference>
<sequence length="92" mass="10943">MKFDPSNKKTENEVVKASMLKMEQPEKHKPENPKPKKDYSQYTKVGFFMKNEDYEIVNLLCKSKKMTYEALFMELLKSNTEFNTLKEILKKV</sequence>